<dbReference type="Proteomes" id="UP000048984">
    <property type="component" value="Unassembled WGS sequence"/>
</dbReference>
<keyword evidence="6" id="KW-1185">Reference proteome</keyword>
<dbReference type="GO" id="GO:0009055">
    <property type="term" value="F:electron transfer activity"/>
    <property type="evidence" value="ECO:0007669"/>
    <property type="project" value="TreeGrafter"/>
</dbReference>
<dbReference type="Pfam" id="PF00890">
    <property type="entry name" value="FAD_binding_2"/>
    <property type="match status" value="1"/>
</dbReference>
<evidence type="ECO:0000259" key="3">
    <source>
        <dbReference type="Pfam" id="PF00890"/>
    </source>
</evidence>
<keyword evidence="2" id="KW-0560">Oxidoreductase</keyword>
<proteinExistence type="predicted"/>
<evidence type="ECO:0000256" key="2">
    <source>
        <dbReference type="ARBA" id="ARBA00023002"/>
    </source>
</evidence>
<dbReference type="Pfam" id="PF02910">
    <property type="entry name" value="Succ_DH_flav_C"/>
    <property type="match status" value="1"/>
</dbReference>
<evidence type="ECO:0000313" key="5">
    <source>
        <dbReference type="EMBL" id="KPL54650.1"/>
    </source>
</evidence>
<accession>A0A0P6VPA3</accession>
<keyword evidence="1" id="KW-0285">Flavoprotein</keyword>
<organism evidence="5 6">
    <name type="scientific">Prosthecodimorpha hirschii</name>
    <dbReference type="NCBI Taxonomy" id="665126"/>
    <lineage>
        <taxon>Bacteria</taxon>
        <taxon>Pseudomonadati</taxon>
        <taxon>Pseudomonadota</taxon>
        <taxon>Alphaproteobacteria</taxon>
        <taxon>Hyphomicrobiales</taxon>
        <taxon>Ancalomicrobiaceae</taxon>
        <taxon>Prosthecodimorpha</taxon>
    </lineage>
</organism>
<dbReference type="GO" id="GO:0000104">
    <property type="term" value="F:succinate dehydrogenase activity"/>
    <property type="evidence" value="ECO:0007669"/>
    <property type="project" value="TreeGrafter"/>
</dbReference>
<dbReference type="PRINTS" id="PR00368">
    <property type="entry name" value="FADPNR"/>
</dbReference>
<dbReference type="PANTHER" id="PTHR11632:SF51">
    <property type="entry name" value="SUCCINATE DEHYDROGENASE [UBIQUINONE] FLAVOPROTEIN SUBUNIT, MITOCHONDRIAL"/>
    <property type="match status" value="1"/>
</dbReference>
<dbReference type="PRINTS" id="PR00411">
    <property type="entry name" value="PNDRDTASEI"/>
</dbReference>
<dbReference type="InterPro" id="IPR036188">
    <property type="entry name" value="FAD/NAD-bd_sf"/>
</dbReference>
<dbReference type="GO" id="GO:0005886">
    <property type="term" value="C:plasma membrane"/>
    <property type="evidence" value="ECO:0007669"/>
    <property type="project" value="TreeGrafter"/>
</dbReference>
<name>A0A0P6VPA3_9HYPH</name>
<dbReference type="EMBL" id="LJYW01000001">
    <property type="protein sequence ID" value="KPL54650.1"/>
    <property type="molecule type" value="Genomic_DNA"/>
</dbReference>
<dbReference type="InterPro" id="IPR003953">
    <property type="entry name" value="FAD-dep_OxRdtase_2_FAD-bd"/>
</dbReference>
<feature type="domain" description="FAD-dependent oxidoreductase 2 FAD-binding" evidence="3">
    <location>
        <begin position="16"/>
        <end position="220"/>
    </location>
</feature>
<feature type="domain" description="Fumarate reductase/succinate dehydrogenase flavoprotein-like C-terminal" evidence="4">
    <location>
        <begin position="440"/>
        <end position="512"/>
    </location>
</feature>
<dbReference type="AlphaFoldDB" id="A0A0P6VPA3"/>
<dbReference type="InterPro" id="IPR015939">
    <property type="entry name" value="Fum_Rdtase/Succ_DH_flav-like_C"/>
</dbReference>
<dbReference type="SUPFAM" id="SSF46977">
    <property type="entry name" value="Succinate dehydrogenase/fumarate reductase flavoprotein C-terminal domain"/>
    <property type="match status" value="1"/>
</dbReference>
<dbReference type="GO" id="GO:0050660">
    <property type="term" value="F:flavin adenine dinucleotide binding"/>
    <property type="evidence" value="ECO:0007669"/>
    <property type="project" value="TreeGrafter"/>
</dbReference>
<dbReference type="STRING" id="665126.ABB55_22475"/>
<dbReference type="Gene3D" id="1.20.58.100">
    <property type="entry name" value="Fumarate reductase/succinate dehydrogenase flavoprotein-like, C-terminal domain"/>
    <property type="match status" value="1"/>
</dbReference>
<evidence type="ECO:0000256" key="1">
    <source>
        <dbReference type="ARBA" id="ARBA00022630"/>
    </source>
</evidence>
<comment type="caution">
    <text evidence="5">The sequence shown here is derived from an EMBL/GenBank/DDBJ whole genome shotgun (WGS) entry which is preliminary data.</text>
</comment>
<dbReference type="PIRSF" id="PIRSF000171">
    <property type="entry name" value="SDHA_APRA_LASPO"/>
    <property type="match status" value="1"/>
</dbReference>
<dbReference type="Gene3D" id="3.50.50.60">
    <property type="entry name" value="FAD/NAD(P)-binding domain"/>
    <property type="match status" value="1"/>
</dbReference>
<dbReference type="SUPFAM" id="SSF51905">
    <property type="entry name" value="FAD/NAD(P)-binding domain"/>
    <property type="match status" value="1"/>
</dbReference>
<evidence type="ECO:0000313" key="6">
    <source>
        <dbReference type="Proteomes" id="UP000048984"/>
    </source>
</evidence>
<evidence type="ECO:0000259" key="4">
    <source>
        <dbReference type="Pfam" id="PF02910"/>
    </source>
</evidence>
<protein>
    <submittedName>
        <fullName evidence="5">Oxidoreductase</fullName>
    </submittedName>
</protein>
<reference evidence="5 6" key="2">
    <citation type="submission" date="2015-10" db="EMBL/GenBank/DDBJ databases">
        <title>Draft Genome Sequence of Prosthecomicrobium hirschii ATCC 27832.</title>
        <authorList>
            <person name="Daniel J."/>
            <person name="Givan S.A."/>
            <person name="Brun Y.V."/>
            <person name="Brown P.J."/>
        </authorList>
    </citation>
    <scope>NUCLEOTIDE SEQUENCE [LARGE SCALE GENOMIC DNA]</scope>
    <source>
        <strain evidence="5 6">16</strain>
    </source>
</reference>
<gene>
    <name evidence="5" type="ORF">ABB55_22475</name>
</gene>
<reference evidence="5 6" key="1">
    <citation type="submission" date="2015-09" db="EMBL/GenBank/DDBJ databases">
        <authorList>
            <person name="Jackson K.R."/>
            <person name="Lunt B.L."/>
            <person name="Fisher J.N.B."/>
            <person name="Gardner A.V."/>
            <person name="Bailey M.E."/>
            <person name="Deus L.M."/>
            <person name="Earl A.S."/>
            <person name="Gibby P.D."/>
            <person name="Hartmann K.A."/>
            <person name="Liu J.E."/>
            <person name="Manci A.M."/>
            <person name="Nielsen D.A."/>
            <person name="Solomon M.B."/>
            <person name="Breakwell D.P."/>
            <person name="Burnett S.H."/>
            <person name="Grose J.H."/>
        </authorList>
    </citation>
    <scope>NUCLEOTIDE SEQUENCE [LARGE SCALE GENOMIC DNA]</scope>
    <source>
        <strain evidence="5 6">16</strain>
    </source>
</reference>
<dbReference type="InterPro" id="IPR037099">
    <property type="entry name" value="Fum_R/Succ_DH_flav-like_C_sf"/>
</dbReference>
<dbReference type="GO" id="GO:0009061">
    <property type="term" value="P:anaerobic respiration"/>
    <property type="evidence" value="ECO:0007669"/>
    <property type="project" value="TreeGrafter"/>
</dbReference>
<sequence>MAVRSASTGSDRLQADVLVIGGGPAGAWAAFSAAQAGAKVVLADKGYFGTSGATAPSNTGTWCVPPGEGRAHVVERRWQRTGGLAEPRWMTRCVDRAYESLLRLVEWGYPFPTDDTGQLYIANLRGPDYMRFMRRQVQKAGVVILDHHPVLELLSDGEAVTGAAGIVRATGADWTIDAGAVVLATGGVAFFERILGGTGLTGDGYLMAVEAGASLSGMEFTGKYSLAPMNSSLNKGLPFRWASFFGPDGRPLLDRDGHPLQNGIGAAEKDVARALIRGPVLARLDLADEALQDWLLKGQPNCFLPYQRAGIDPFRDLFEVTLKAEGTVRGSGGIRLATDDCGVGVPGLYAAGDAATRELMAGASSGGGAINASWAIASGWWSGHGAAQHARRRCAAAAFRHQSKPLGRAGLRPSAAARPVDQAAVVEAVRSEVIPLDRNYFRNGPHLDAALARLDGVWDEVSGHLVGEGRDRLRAREVAAVTASARWSVAAAAARGESRGMHRRTDRPETDPASARRLIVDGLDVVAVRPEAEAVIAGERAS</sequence>
<dbReference type="RefSeq" id="WP_054360816.1">
    <property type="nucleotide sequence ID" value="NZ_LJYW01000001.1"/>
</dbReference>
<dbReference type="PANTHER" id="PTHR11632">
    <property type="entry name" value="SUCCINATE DEHYDROGENASE 2 FLAVOPROTEIN SUBUNIT"/>
    <property type="match status" value="1"/>
</dbReference>
<dbReference type="InterPro" id="IPR030664">
    <property type="entry name" value="SdhA/FrdA/AprA"/>
</dbReference>